<feature type="domain" description="RNase H type-2" evidence="17">
    <location>
        <begin position="78"/>
        <end position="265"/>
    </location>
</feature>
<evidence type="ECO:0000256" key="9">
    <source>
        <dbReference type="ARBA" id="ARBA00022722"/>
    </source>
</evidence>
<comment type="subcellular location">
    <subcellularLocation>
        <location evidence="4 14">Cytoplasm</location>
    </subcellularLocation>
</comment>
<dbReference type="EC" id="3.1.26.4" evidence="6 14"/>
<evidence type="ECO:0000256" key="6">
    <source>
        <dbReference type="ARBA" id="ARBA00012180"/>
    </source>
</evidence>
<comment type="caution">
    <text evidence="18">The sequence shown here is derived from an EMBL/GenBank/DDBJ whole genome shotgun (WGS) entry which is preliminary data.</text>
</comment>
<evidence type="ECO:0000256" key="4">
    <source>
        <dbReference type="ARBA" id="ARBA00004496"/>
    </source>
</evidence>
<evidence type="ECO:0000256" key="2">
    <source>
        <dbReference type="ARBA" id="ARBA00001946"/>
    </source>
</evidence>
<evidence type="ECO:0000256" key="15">
    <source>
        <dbReference type="PROSITE-ProRule" id="PRU01319"/>
    </source>
</evidence>
<evidence type="ECO:0000256" key="5">
    <source>
        <dbReference type="ARBA" id="ARBA00007383"/>
    </source>
</evidence>
<dbReference type="InterPro" id="IPR036397">
    <property type="entry name" value="RNaseH_sf"/>
</dbReference>
<comment type="similarity">
    <text evidence="5 14 16">Belongs to the RNase HII family.</text>
</comment>
<comment type="function">
    <text evidence="3 14 16">Endonuclease that specifically degrades the RNA of RNA-DNA hybrids.</text>
</comment>
<proteinExistence type="inferred from homology"/>
<keyword evidence="10 14" id="KW-0479">Metal-binding</keyword>
<feature type="binding site" evidence="14 15">
    <location>
        <position position="84"/>
    </location>
    <ligand>
        <name>a divalent metal cation</name>
        <dbReference type="ChEBI" id="CHEBI:60240"/>
    </ligand>
</feature>
<dbReference type="InterPro" id="IPR001352">
    <property type="entry name" value="RNase_HII/HIII"/>
</dbReference>
<evidence type="ECO:0000256" key="16">
    <source>
        <dbReference type="RuleBase" id="RU003515"/>
    </source>
</evidence>
<keyword evidence="8 14" id="KW-0963">Cytoplasm</keyword>
<evidence type="ECO:0000256" key="14">
    <source>
        <dbReference type="HAMAP-Rule" id="MF_00052"/>
    </source>
</evidence>
<dbReference type="GO" id="GO:0043137">
    <property type="term" value="P:DNA replication, removal of RNA primer"/>
    <property type="evidence" value="ECO:0007669"/>
    <property type="project" value="TreeGrafter"/>
</dbReference>
<keyword evidence="13 14" id="KW-0464">Manganese</keyword>
<evidence type="ECO:0000313" key="18">
    <source>
        <dbReference type="EMBL" id="EAX48693.1"/>
    </source>
</evidence>
<dbReference type="FunFam" id="3.30.420.10:FF:000006">
    <property type="entry name" value="Ribonuclease HII"/>
    <property type="match status" value="1"/>
</dbReference>
<keyword evidence="11 14" id="KW-0255">Endonuclease</keyword>
<dbReference type="InterPro" id="IPR024567">
    <property type="entry name" value="RNase_HII/HIII_dom"/>
</dbReference>
<dbReference type="GO" id="GO:0030145">
    <property type="term" value="F:manganese ion binding"/>
    <property type="evidence" value="ECO:0007669"/>
    <property type="project" value="UniProtKB-UniRule"/>
</dbReference>
<name>A1HN67_9FIRM</name>
<dbReference type="Pfam" id="PF01351">
    <property type="entry name" value="RNase_HII"/>
    <property type="match status" value="1"/>
</dbReference>
<reference evidence="18 19" key="1">
    <citation type="submission" date="2007-01" db="EMBL/GenBank/DDBJ databases">
        <title>Annotation of the draft genome assembly of Thermosinus carboxydivorans Nor1.</title>
        <authorList>
            <consortium name="US DOE Joint Genome Institute (JGI-ORNL)"/>
            <person name="Larimer F."/>
            <person name="Land M."/>
            <person name="Hauser L."/>
        </authorList>
    </citation>
    <scope>NUCLEOTIDE SEQUENCE [LARGE SCALE GENOMIC DNA]</scope>
    <source>
        <strain evidence="18 19">Nor1</strain>
    </source>
</reference>
<evidence type="ECO:0000256" key="3">
    <source>
        <dbReference type="ARBA" id="ARBA00004065"/>
    </source>
</evidence>
<dbReference type="HAMAP" id="MF_00052_B">
    <property type="entry name" value="RNase_HII_B"/>
    <property type="match status" value="1"/>
</dbReference>
<dbReference type="AlphaFoldDB" id="A1HN67"/>
<evidence type="ECO:0000256" key="1">
    <source>
        <dbReference type="ARBA" id="ARBA00000077"/>
    </source>
</evidence>
<dbReference type="GO" id="GO:0004523">
    <property type="term" value="F:RNA-DNA hybrid ribonuclease activity"/>
    <property type="evidence" value="ECO:0007669"/>
    <property type="project" value="UniProtKB-UniRule"/>
</dbReference>
<dbReference type="PANTHER" id="PTHR10954">
    <property type="entry name" value="RIBONUCLEASE H2 SUBUNIT A"/>
    <property type="match status" value="1"/>
</dbReference>
<dbReference type="Proteomes" id="UP000005139">
    <property type="component" value="Unassembled WGS sequence"/>
</dbReference>
<feature type="binding site" evidence="14 15">
    <location>
        <position position="85"/>
    </location>
    <ligand>
        <name>a divalent metal cation</name>
        <dbReference type="ChEBI" id="CHEBI:60240"/>
    </ligand>
</feature>
<dbReference type="SUPFAM" id="SSF53098">
    <property type="entry name" value="Ribonuclease H-like"/>
    <property type="match status" value="1"/>
</dbReference>
<comment type="cofactor">
    <cofactor evidence="2">
        <name>Mg(2+)</name>
        <dbReference type="ChEBI" id="CHEBI:18420"/>
    </cofactor>
</comment>
<gene>
    <name evidence="14" type="primary">rnhB</name>
    <name evidence="18" type="ORF">TcarDRAFT_2165</name>
</gene>
<reference evidence="18 19" key="2">
    <citation type="submission" date="2007-01" db="EMBL/GenBank/DDBJ databases">
        <title>Sequencing of the draft genome and assembly of Thermosinus carboxydivorans Nor1.</title>
        <authorList>
            <consortium name="US DOE Joint Genome Institute (JGI-PGF)"/>
            <person name="Copeland A."/>
            <person name="Lucas S."/>
            <person name="Lapidus A."/>
            <person name="Barry K."/>
            <person name="Glavina del Rio T."/>
            <person name="Dalin E."/>
            <person name="Tice H."/>
            <person name="Bruce D."/>
            <person name="Pitluck S."/>
            <person name="Richardson P."/>
        </authorList>
    </citation>
    <scope>NUCLEOTIDE SEQUENCE [LARGE SCALE GENOMIC DNA]</scope>
    <source>
        <strain evidence="18 19">Nor1</strain>
    </source>
</reference>
<dbReference type="GO" id="GO:0006298">
    <property type="term" value="P:mismatch repair"/>
    <property type="evidence" value="ECO:0007669"/>
    <property type="project" value="TreeGrafter"/>
</dbReference>
<organism evidence="18 19">
    <name type="scientific">Thermosinus carboxydivorans Nor1</name>
    <dbReference type="NCBI Taxonomy" id="401526"/>
    <lineage>
        <taxon>Bacteria</taxon>
        <taxon>Bacillati</taxon>
        <taxon>Bacillota</taxon>
        <taxon>Negativicutes</taxon>
        <taxon>Selenomonadales</taxon>
        <taxon>Sporomusaceae</taxon>
        <taxon>Thermosinus</taxon>
    </lineage>
</organism>
<dbReference type="Gene3D" id="3.30.420.10">
    <property type="entry name" value="Ribonuclease H-like superfamily/Ribonuclease H"/>
    <property type="match status" value="1"/>
</dbReference>
<evidence type="ECO:0000256" key="10">
    <source>
        <dbReference type="ARBA" id="ARBA00022723"/>
    </source>
</evidence>
<dbReference type="CDD" id="cd07182">
    <property type="entry name" value="RNase_HII_bacteria_HII_like"/>
    <property type="match status" value="1"/>
</dbReference>
<dbReference type="PROSITE" id="PS51975">
    <property type="entry name" value="RNASE_H_2"/>
    <property type="match status" value="1"/>
</dbReference>
<protein>
    <recommendedName>
        <fullName evidence="7 14">Ribonuclease HII</fullName>
        <shortName evidence="14">RNase HII</shortName>
        <ecNumber evidence="6 14">3.1.26.4</ecNumber>
    </recommendedName>
</protein>
<dbReference type="GO" id="GO:0005737">
    <property type="term" value="C:cytoplasm"/>
    <property type="evidence" value="ECO:0007669"/>
    <property type="project" value="UniProtKB-SubCell"/>
</dbReference>
<dbReference type="InterPro" id="IPR022898">
    <property type="entry name" value="RNase_HII"/>
</dbReference>
<dbReference type="eggNOG" id="COG0164">
    <property type="taxonomic scope" value="Bacteria"/>
</dbReference>
<keyword evidence="19" id="KW-1185">Reference proteome</keyword>
<dbReference type="NCBIfam" id="NF000594">
    <property type="entry name" value="PRK00015.1-1"/>
    <property type="match status" value="1"/>
</dbReference>
<comment type="cofactor">
    <cofactor evidence="14 15">
        <name>Mn(2+)</name>
        <dbReference type="ChEBI" id="CHEBI:29035"/>
    </cofactor>
    <cofactor evidence="14 15">
        <name>Mg(2+)</name>
        <dbReference type="ChEBI" id="CHEBI:18420"/>
    </cofactor>
    <text evidence="14 15">Manganese or magnesium. Binds 1 divalent metal ion per monomer in the absence of substrate. May bind a second metal ion after substrate binding.</text>
</comment>
<evidence type="ECO:0000256" key="7">
    <source>
        <dbReference type="ARBA" id="ARBA00019179"/>
    </source>
</evidence>
<comment type="catalytic activity">
    <reaction evidence="1 14 15 16">
        <text>Endonucleolytic cleavage to 5'-phosphomonoester.</text>
        <dbReference type="EC" id="3.1.26.4"/>
    </reaction>
</comment>
<dbReference type="NCBIfam" id="NF000595">
    <property type="entry name" value="PRK00015.1-3"/>
    <property type="match status" value="1"/>
</dbReference>
<evidence type="ECO:0000259" key="17">
    <source>
        <dbReference type="PROSITE" id="PS51975"/>
    </source>
</evidence>
<dbReference type="GO" id="GO:0032299">
    <property type="term" value="C:ribonuclease H2 complex"/>
    <property type="evidence" value="ECO:0007669"/>
    <property type="project" value="TreeGrafter"/>
</dbReference>
<dbReference type="GO" id="GO:0003723">
    <property type="term" value="F:RNA binding"/>
    <property type="evidence" value="ECO:0007669"/>
    <property type="project" value="UniProtKB-UniRule"/>
</dbReference>
<evidence type="ECO:0000256" key="12">
    <source>
        <dbReference type="ARBA" id="ARBA00022801"/>
    </source>
</evidence>
<evidence type="ECO:0000256" key="11">
    <source>
        <dbReference type="ARBA" id="ARBA00022759"/>
    </source>
</evidence>
<keyword evidence="9 14" id="KW-0540">Nuclease</keyword>
<evidence type="ECO:0000313" key="19">
    <source>
        <dbReference type="Proteomes" id="UP000005139"/>
    </source>
</evidence>
<feature type="binding site" evidence="14 15">
    <location>
        <position position="176"/>
    </location>
    <ligand>
        <name>a divalent metal cation</name>
        <dbReference type="ChEBI" id="CHEBI:60240"/>
    </ligand>
</feature>
<dbReference type="InterPro" id="IPR012337">
    <property type="entry name" value="RNaseH-like_sf"/>
</dbReference>
<keyword evidence="12 14" id="KW-0378">Hydrolase</keyword>
<evidence type="ECO:0000256" key="8">
    <source>
        <dbReference type="ARBA" id="ARBA00022490"/>
    </source>
</evidence>
<accession>A1HN67</accession>
<sequence precursor="true">MEENVLASSHMTIPQIARMLEKDNVSPELLAALQSDDRIAVARLLAKWRKRQEERAREYERVQSLYLYESVFYEQGLDLIAGVDEAGRGPLAGPVVVAAVILPKRQHLPMLNDSKKLSPHQRSLLYEKIIGTAVAVNHVVIPVCQIDSMNIYQATLQGMYRVLENLSPKPQVALIDAMPLRKIVLPHMSIINGDALSASIAAASIVAKVVRDRYMDEMDVLYPGYGFAKHKGYATPEHLAALRRLGPCPIHRRSFEPIKSWGGLG</sequence>
<dbReference type="EMBL" id="AAWL01000002">
    <property type="protein sequence ID" value="EAX48693.1"/>
    <property type="molecule type" value="Genomic_DNA"/>
</dbReference>
<dbReference type="PANTHER" id="PTHR10954:SF18">
    <property type="entry name" value="RIBONUCLEASE HII"/>
    <property type="match status" value="1"/>
</dbReference>
<evidence type="ECO:0000256" key="13">
    <source>
        <dbReference type="ARBA" id="ARBA00023211"/>
    </source>
</evidence>
<dbReference type="RefSeq" id="WP_007288464.1">
    <property type="nucleotide sequence ID" value="NZ_AAWL01000002.1"/>
</dbReference>